<evidence type="ECO:0000313" key="8">
    <source>
        <dbReference type="EMBL" id="WND01746.1"/>
    </source>
</evidence>
<dbReference type="AlphaFoldDB" id="A0AA52H846"/>
<dbReference type="Pfam" id="PF00331">
    <property type="entry name" value="Glyco_hydro_10"/>
    <property type="match status" value="1"/>
</dbReference>
<keyword evidence="4 6" id="KW-0624">Polysaccharide degradation</keyword>
<sequence>MALNRRNFLAGLSLLAASSALRKGFEFEDFHSLKALYKDDFLFGNIITGKQLEKSSGPELELLEREFNALTMENDMKWQLVHPAPEVWHFDPVNRFMDFCDRHGHQAIGHVLVWHSQTPSWVFETEQGKPIGRQQLLDRMKGHIQTLAGHCKGRLYAWDVVNEAIEDNGTFRKSAWYQQIGADFIAEAFRTAHEADPSAQLLYNDYNMHIPAKRRAVVALIRSLKAQGIPIHGVGMQGHIGLDYPDLNEFEKSIKAFANEGVKIHISEIDIDVLPNPYRSAEISTRLNYAPWKDPYREGLPPAVSDEQADRGEALFKVLLNHKESIERVSFWGLADGMSWKNNFPIRGRVNYPLLWGRNFEEKEILRRLRALKSQ</sequence>
<reference evidence="8" key="1">
    <citation type="submission" date="2023-04" db="EMBL/GenBank/DDBJ databases">
        <title>Complete genome sequence of Temperatibacter marinus.</title>
        <authorList>
            <person name="Rong J.-C."/>
            <person name="Yi M.-L."/>
            <person name="Zhao Q."/>
        </authorList>
    </citation>
    <scope>NUCLEOTIDE SEQUENCE</scope>
    <source>
        <strain evidence="8">NBRC 110045</strain>
    </source>
</reference>
<evidence type="ECO:0000256" key="4">
    <source>
        <dbReference type="ARBA" id="ARBA00023326"/>
    </source>
</evidence>
<keyword evidence="1 6" id="KW-0378">Hydrolase</keyword>
<dbReference type="PROSITE" id="PS00591">
    <property type="entry name" value="GH10_1"/>
    <property type="match status" value="1"/>
</dbReference>
<dbReference type="PRINTS" id="PR00134">
    <property type="entry name" value="GLHYDRLASE10"/>
</dbReference>
<feature type="active site" description="Nucleophile" evidence="5">
    <location>
        <position position="268"/>
    </location>
</feature>
<dbReference type="InterPro" id="IPR017853">
    <property type="entry name" value="GH"/>
</dbReference>
<proteinExistence type="inferred from homology"/>
<comment type="similarity">
    <text evidence="6">Belongs to the glycosyl hydrolase 10 (cellulase F) family.</text>
</comment>
<dbReference type="EMBL" id="CP123872">
    <property type="protein sequence ID" value="WND01746.1"/>
    <property type="molecule type" value="Genomic_DNA"/>
</dbReference>
<keyword evidence="2 6" id="KW-0119">Carbohydrate metabolism</keyword>
<dbReference type="Proteomes" id="UP001268683">
    <property type="component" value="Chromosome"/>
</dbReference>
<evidence type="ECO:0000256" key="6">
    <source>
        <dbReference type="RuleBase" id="RU361174"/>
    </source>
</evidence>
<evidence type="ECO:0000256" key="3">
    <source>
        <dbReference type="ARBA" id="ARBA00023295"/>
    </source>
</evidence>
<name>A0AA52H846_9PROT</name>
<keyword evidence="3 6" id="KW-0326">Glycosidase</keyword>
<keyword evidence="9" id="KW-1185">Reference proteome</keyword>
<dbReference type="GO" id="GO:0031176">
    <property type="term" value="F:endo-1,4-beta-xylanase activity"/>
    <property type="evidence" value="ECO:0007669"/>
    <property type="project" value="UniProtKB-EC"/>
</dbReference>
<dbReference type="RefSeq" id="WP_310797575.1">
    <property type="nucleotide sequence ID" value="NZ_CP123872.1"/>
</dbReference>
<dbReference type="PANTHER" id="PTHR31490">
    <property type="entry name" value="GLYCOSYL HYDROLASE"/>
    <property type="match status" value="1"/>
</dbReference>
<evidence type="ECO:0000256" key="2">
    <source>
        <dbReference type="ARBA" id="ARBA00023277"/>
    </source>
</evidence>
<evidence type="ECO:0000256" key="1">
    <source>
        <dbReference type="ARBA" id="ARBA00022801"/>
    </source>
</evidence>
<accession>A0AA52H846</accession>
<gene>
    <name evidence="8" type="ORF">QGN29_09290</name>
</gene>
<dbReference type="EC" id="3.2.1.8" evidence="6"/>
<dbReference type="KEGG" id="tmk:QGN29_09290"/>
<dbReference type="SUPFAM" id="SSF51445">
    <property type="entry name" value="(Trans)glycosidases"/>
    <property type="match status" value="1"/>
</dbReference>
<evidence type="ECO:0000256" key="5">
    <source>
        <dbReference type="PROSITE-ProRule" id="PRU10061"/>
    </source>
</evidence>
<evidence type="ECO:0000259" key="7">
    <source>
        <dbReference type="PROSITE" id="PS51760"/>
    </source>
</evidence>
<dbReference type="PROSITE" id="PS51760">
    <property type="entry name" value="GH10_2"/>
    <property type="match status" value="1"/>
</dbReference>
<dbReference type="InterPro" id="IPR031158">
    <property type="entry name" value="GH10_AS"/>
</dbReference>
<evidence type="ECO:0000313" key="9">
    <source>
        <dbReference type="Proteomes" id="UP001268683"/>
    </source>
</evidence>
<dbReference type="InterPro" id="IPR001000">
    <property type="entry name" value="GH10_dom"/>
</dbReference>
<organism evidence="8 9">
    <name type="scientific">Temperatibacter marinus</name>
    <dbReference type="NCBI Taxonomy" id="1456591"/>
    <lineage>
        <taxon>Bacteria</taxon>
        <taxon>Pseudomonadati</taxon>
        <taxon>Pseudomonadota</taxon>
        <taxon>Alphaproteobacteria</taxon>
        <taxon>Kordiimonadales</taxon>
        <taxon>Temperatibacteraceae</taxon>
        <taxon>Temperatibacter</taxon>
    </lineage>
</organism>
<dbReference type="InterPro" id="IPR044846">
    <property type="entry name" value="GH10"/>
</dbReference>
<dbReference type="Gene3D" id="3.20.20.80">
    <property type="entry name" value="Glycosidases"/>
    <property type="match status" value="1"/>
</dbReference>
<dbReference type="PANTHER" id="PTHR31490:SF90">
    <property type="entry name" value="ENDO-1,4-BETA-XYLANASE A"/>
    <property type="match status" value="1"/>
</dbReference>
<feature type="domain" description="GH10" evidence="7">
    <location>
        <begin position="27"/>
        <end position="372"/>
    </location>
</feature>
<protein>
    <recommendedName>
        <fullName evidence="6">Beta-xylanase</fullName>
        <ecNumber evidence="6">3.2.1.8</ecNumber>
    </recommendedName>
</protein>
<dbReference type="GO" id="GO:0000272">
    <property type="term" value="P:polysaccharide catabolic process"/>
    <property type="evidence" value="ECO:0007669"/>
    <property type="project" value="UniProtKB-KW"/>
</dbReference>
<dbReference type="SMART" id="SM00633">
    <property type="entry name" value="Glyco_10"/>
    <property type="match status" value="1"/>
</dbReference>
<comment type="catalytic activity">
    <reaction evidence="6">
        <text>Endohydrolysis of (1-&gt;4)-beta-D-xylosidic linkages in xylans.</text>
        <dbReference type="EC" id="3.2.1.8"/>
    </reaction>
</comment>